<name>A0AA96KSV6_9CAUD</name>
<proteinExistence type="inferred from homology"/>
<dbReference type="InterPro" id="IPR029063">
    <property type="entry name" value="SAM-dependent_MTases_sf"/>
</dbReference>
<keyword evidence="4" id="KW-0808">Transferase</keyword>
<dbReference type="Gene3D" id="1.10.1020.10">
    <property type="entry name" value="Adenine-specific Methyltransferase, Domain 2"/>
    <property type="match status" value="1"/>
</dbReference>
<sequence length="278" mass="32246">MTTQSAIYLQGNKRKLFKKIKPHLQDGDRKVLLDLFSGSSTIAINSTELFDSIICNEKAWFLHGLHKWVKTLTPEEIERVEQINSDYEHNLDGYLKLREDYNKGGCKDYAMLYNLQCRSNSNMIRFSSKGFNVPFGKRHRCDTDRLMTHRDLIQKAELWNEDFADAIERLMGGGDLSGTTVYSDSPYLFTTAIYNQQGGWTQNDNTTLLEYCVELQKRGAKVVISNVFENRGKVHQELIDWCEEYKDVFEVHHLNMDYNNSSFRKGKGKTDEVLIVSR</sequence>
<evidence type="ECO:0000256" key="5">
    <source>
        <dbReference type="ARBA" id="ARBA00022691"/>
    </source>
</evidence>
<evidence type="ECO:0000256" key="1">
    <source>
        <dbReference type="ARBA" id="ARBA00006594"/>
    </source>
</evidence>
<dbReference type="EMBL" id="OR481006">
    <property type="protein sequence ID" value="WNO47555.1"/>
    <property type="molecule type" value="Genomic_DNA"/>
</dbReference>
<protein>
    <recommendedName>
        <fullName evidence="2">site-specific DNA-methyltransferase (adenine-specific)</fullName>
        <ecNumber evidence="2">2.1.1.72</ecNumber>
    </recommendedName>
</protein>
<dbReference type="GO" id="GO:0009307">
    <property type="term" value="P:DNA restriction-modification system"/>
    <property type="evidence" value="ECO:0007669"/>
    <property type="project" value="InterPro"/>
</dbReference>
<keyword evidence="5" id="KW-0949">S-adenosyl-L-methionine</keyword>
<dbReference type="GO" id="GO:0032259">
    <property type="term" value="P:methylation"/>
    <property type="evidence" value="ECO:0007669"/>
    <property type="project" value="UniProtKB-KW"/>
</dbReference>
<comment type="catalytic activity">
    <reaction evidence="6">
        <text>a 2'-deoxyadenosine in DNA + S-adenosyl-L-methionine = an N(6)-methyl-2'-deoxyadenosine in DNA + S-adenosyl-L-homocysteine + H(+)</text>
        <dbReference type="Rhea" id="RHEA:15197"/>
        <dbReference type="Rhea" id="RHEA-COMP:12418"/>
        <dbReference type="Rhea" id="RHEA-COMP:12419"/>
        <dbReference type="ChEBI" id="CHEBI:15378"/>
        <dbReference type="ChEBI" id="CHEBI:57856"/>
        <dbReference type="ChEBI" id="CHEBI:59789"/>
        <dbReference type="ChEBI" id="CHEBI:90615"/>
        <dbReference type="ChEBI" id="CHEBI:90616"/>
        <dbReference type="EC" id="2.1.1.72"/>
    </reaction>
</comment>
<dbReference type="GO" id="GO:1904047">
    <property type="term" value="F:S-adenosyl-L-methionine binding"/>
    <property type="evidence" value="ECO:0007669"/>
    <property type="project" value="TreeGrafter"/>
</dbReference>
<evidence type="ECO:0000256" key="4">
    <source>
        <dbReference type="ARBA" id="ARBA00022679"/>
    </source>
</evidence>
<dbReference type="InterPro" id="IPR012327">
    <property type="entry name" value="MeTrfase_D12"/>
</dbReference>
<dbReference type="Pfam" id="PF02086">
    <property type="entry name" value="MethyltransfD12"/>
    <property type="match status" value="1"/>
</dbReference>
<dbReference type="InterPro" id="IPR023095">
    <property type="entry name" value="Ade_MeTrfase_dom_2"/>
</dbReference>
<reference evidence="7" key="1">
    <citation type="submission" date="2023-08" db="EMBL/GenBank/DDBJ databases">
        <authorList>
            <person name="Nazir A."/>
        </authorList>
    </citation>
    <scope>NUCLEOTIDE SEQUENCE</scope>
</reference>
<evidence type="ECO:0000256" key="6">
    <source>
        <dbReference type="ARBA" id="ARBA00047942"/>
    </source>
</evidence>
<dbReference type="SUPFAM" id="SSF53335">
    <property type="entry name" value="S-adenosyl-L-methionine-dependent methyltransferases"/>
    <property type="match status" value="1"/>
</dbReference>
<evidence type="ECO:0000256" key="3">
    <source>
        <dbReference type="ARBA" id="ARBA00022603"/>
    </source>
</evidence>
<dbReference type="EC" id="2.1.1.72" evidence="2"/>
<dbReference type="GO" id="GO:0043565">
    <property type="term" value="F:sequence-specific DNA binding"/>
    <property type="evidence" value="ECO:0007669"/>
    <property type="project" value="TreeGrafter"/>
</dbReference>
<dbReference type="PANTHER" id="PTHR30481:SF3">
    <property type="entry name" value="DNA ADENINE METHYLASE"/>
    <property type="match status" value="1"/>
</dbReference>
<evidence type="ECO:0000313" key="7">
    <source>
        <dbReference type="EMBL" id="WNO47555.1"/>
    </source>
</evidence>
<dbReference type="PANTHER" id="PTHR30481">
    <property type="entry name" value="DNA ADENINE METHYLASE"/>
    <property type="match status" value="1"/>
</dbReference>
<dbReference type="Gene3D" id="3.40.50.150">
    <property type="entry name" value="Vaccinia Virus protein VP39"/>
    <property type="match status" value="1"/>
</dbReference>
<dbReference type="GO" id="GO:0006298">
    <property type="term" value="P:mismatch repair"/>
    <property type="evidence" value="ECO:0007669"/>
    <property type="project" value="TreeGrafter"/>
</dbReference>
<evidence type="ECO:0000256" key="2">
    <source>
        <dbReference type="ARBA" id="ARBA00011900"/>
    </source>
</evidence>
<organism evidence="7">
    <name type="scientific">Staphylococcus phage vB_VibM_10AMN12</name>
    <dbReference type="NCBI Taxonomy" id="3076785"/>
    <lineage>
        <taxon>Viruses</taxon>
        <taxon>Duplodnaviria</taxon>
        <taxon>Heunggongvirae</taxon>
        <taxon>Uroviricota</taxon>
        <taxon>Caudoviricetes</taxon>
    </lineage>
</organism>
<dbReference type="GO" id="GO:0009007">
    <property type="term" value="F:site-specific DNA-methyltransferase (adenine-specific) activity"/>
    <property type="evidence" value="ECO:0007669"/>
    <property type="project" value="UniProtKB-EC"/>
</dbReference>
<accession>A0AA96KSV6</accession>
<comment type="similarity">
    <text evidence="1">Belongs to the N(4)/N(6)-methyltransferase family.</text>
</comment>
<keyword evidence="3" id="KW-0489">Methyltransferase</keyword>